<keyword evidence="2" id="KW-1185">Reference proteome</keyword>
<dbReference type="EMBL" id="BGZK01000034">
    <property type="protein sequence ID" value="GBP09156.1"/>
    <property type="molecule type" value="Genomic_DNA"/>
</dbReference>
<dbReference type="Proteomes" id="UP000299102">
    <property type="component" value="Unassembled WGS sequence"/>
</dbReference>
<name>A0A4C1T4M2_EUMVA</name>
<protein>
    <submittedName>
        <fullName evidence="1">Uncharacterized protein</fullName>
    </submittedName>
</protein>
<dbReference type="AlphaFoldDB" id="A0A4C1T4M2"/>
<proteinExistence type="predicted"/>
<evidence type="ECO:0000313" key="1">
    <source>
        <dbReference type="EMBL" id="GBP09156.1"/>
    </source>
</evidence>
<gene>
    <name evidence="1" type="ORF">EVAR_4033_1</name>
</gene>
<sequence>MSKAAERATRGVGVGGALWKITTPFQFTVIEISSFGAVGRQPSRPARREAANGTCRFALSVDVAERKKSRRARIGLTPREFRTKLIITIGAAIAWRAPTDLRDLPEQPLKDEPVRSSPNNALFGIFYTVFTVCRVKRMNIVARAVGGRRGQRRQDRRQVGQHHYAVGECSKAPRGRGAAVKRATDWGAVRCRRRGSRFAHASTKRGNPSLSRTFTL</sequence>
<accession>A0A4C1T4M2</accession>
<organism evidence="1 2">
    <name type="scientific">Eumeta variegata</name>
    <name type="common">Bagworm moth</name>
    <name type="synonym">Eumeta japonica</name>
    <dbReference type="NCBI Taxonomy" id="151549"/>
    <lineage>
        <taxon>Eukaryota</taxon>
        <taxon>Metazoa</taxon>
        <taxon>Ecdysozoa</taxon>
        <taxon>Arthropoda</taxon>
        <taxon>Hexapoda</taxon>
        <taxon>Insecta</taxon>
        <taxon>Pterygota</taxon>
        <taxon>Neoptera</taxon>
        <taxon>Endopterygota</taxon>
        <taxon>Lepidoptera</taxon>
        <taxon>Glossata</taxon>
        <taxon>Ditrysia</taxon>
        <taxon>Tineoidea</taxon>
        <taxon>Psychidae</taxon>
        <taxon>Oiketicinae</taxon>
        <taxon>Eumeta</taxon>
    </lineage>
</organism>
<evidence type="ECO:0000313" key="2">
    <source>
        <dbReference type="Proteomes" id="UP000299102"/>
    </source>
</evidence>
<comment type="caution">
    <text evidence="1">The sequence shown here is derived from an EMBL/GenBank/DDBJ whole genome shotgun (WGS) entry which is preliminary data.</text>
</comment>
<reference evidence="1 2" key="1">
    <citation type="journal article" date="2019" name="Commun. Biol.">
        <title>The bagworm genome reveals a unique fibroin gene that provides high tensile strength.</title>
        <authorList>
            <person name="Kono N."/>
            <person name="Nakamura H."/>
            <person name="Ohtoshi R."/>
            <person name="Tomita M."/>
            <person name="Numata K."/>
            <person name="Arakawa K."/>
        </authorList>
    </citation>
    <scope>NUCLEOTIDE SEQUENCE [LARGE SCALE GENOMIC DNA]</scope>
</reference>